<feature type="transmembrane region" description="Helical" evidence="1">
    <location>
        <begin position="235"/>
        <end position="255"/>
    </location>
</feature>
<evidence type="ECO:0000256" key="1">
    <source>
        <dbReference type="SAM" id="Phobius"/>
    </source>
</evidence>
<organism evidence="3">
    <name type="scientific">Coptotermes formosanus</name>
    <name type="common">Formosan subterranean termite</name>
    <dbReference type="NCBI Taxonomy" id="36987"/>
    <lineage>
        <taxon>Eukaryota</taxon>
        <taxon>Metazoa</taxon>
        <taxon>Ecdysozoa</taxon>
        <taxon>Arthropoda</taxon>
        <taxon>Hexapoda</taxon>
        <taxon>Insecta</taxon>
        <taxon>Pterygota</taxon>
        <taxon>Neoptera</taxon>
        <taxon>Polyneoptera</taxon>
        <taxon>Dictyoptera</taxon>
        <taxon>Blattodea</taxon>
        <taxon>Blattoidea</taxon>
        <taxon>Termitoidae</taxon>
        <taxon>Rhinotermitidae</taxon>
        <taxon>Coptotermes</taxon>
    </lineage>
</organism>
<accession>R4V2V8</accession>
<proteinExistence type="evidence at transcript level"/>
<reference evidence="3" key="1">
    <citation type="submission" date="2013-02" db="EMBL/GenBank/DDBJ databases">
        <title>Immune-Related transcriptome of Coptotermes formosanus Shiraki workers: the defense mechanism.</title>
        <authorList>
            <person name="Hussain A."/>
            <person name="Li Y.F."/>
            <person name="Wen S.Y."/>
        </authorList>
    </citation>
    <scope>NUCLEOTIDE SEQUENCE</scope>
</reference>
<evidence type="ECO:0000256" key="2">
    <source>
        <dbReference type="SAM" id="SignalP"/>
    </source>
</evidence>
<keyword evidence="1" id="KW-0812">Transmembrane</keyword>
<keyword evidence="1" id="KW-1133">Transmembrane helix</keyword>
<feature type="signal peptide" evidence="2">
    <location>
        <begin position="1"/>
        <end position="16"/>
    </location>
</feature>
<evidence type="ECO:0000313" key="3">
    <source>
        <dbReference type="EMBL" id="AGM32103.1"/>
    </source>
</evidence>
<keyword evidence="2" id="KW-0732">Signal</keyword>
<dbReference type="AlphaFoldDB" id="R4V2V8"/>
<protein>
    <submittedName>
        <fullName evidence="3">Uncharacterized protein</fullName>
    </submittedName>
</protein>
<feature type="chain" id="PRO_5004371871" evidence="2">
    <location>
        <begin position="17"/>
        <end position="270"/>
    </location>
</feature>
<name>R4V2V8_COPFO</name>
<sequence>MFLILSFLISELRIITNVVQYYSSVISDSETIYFHAENPYTVVVFRKWTDLKVEYNLSSILHGPVEKSGTFSKVPVMFFKDFVNFSITNTANSPRAISYSVVSVEPECQHHLYVTNLPDHIFVPLRKFKYQTKSKYCFFTANSPTLNVFFETKLAKTDNLTFFGFNETTFNGSFEKFIQLNFQYFMLEIGVEELVDRYFTFSYHSGETIDSKLEFSRWVKHSETITLGLDNLHHVIIFGVVVLVFCVVFVFYFAFRKSLKSTTNYQSFKF</sequence>
<dbReference type="EMBL" id="KC632289">
    <property type="protein sequence ID" value="AGM32103.1"/>
    <property type="molecule type" value="mRNA"/>
</dbReference>
<keyword evidence="1" id="KW-0472">Membrane</keyword>